<proteinExistence type="predicted"/>
<evidence type="ECO:0000313" key="2">
    <source>
        <dbReference type="Proteomes" id="UP001061070"/>
    </source>
</evidence>
<accession>A0ABQ0QAZ9</accession>
<gene>
    <name evidence="1" type="ORF">AA0228_1392</name>
</gene>
<comment type="caution">
    <text evidence="1">The sequence shown here is derived from an EMBL/GenBank/DDBJ whole genome shotgun (WGS) entry which is preliminary data.</text>
</comment>
<dbReference type="EMBL" id="BAQW01000006">
    <property type="protein sequence ID" value="GBR11484.1"/>
    <property type="molecule type" value="Genomic_DNA"/>
</dbReference>
<evidence type="ECO:0000313" key="1">
    <source>
        <dbReference type="EMBL" id="GBR11484.1"/>
    </source>
</evidence>
<reference evidence="1" key="1">
    <citation type="submission" date="2013-04" db="EMBL/GenBank/DDBJ databases">
        <title>The genome sequencing project of 58 acetic acid bacteria.</title>
        <authorList>
            <person name="Okamoto-Kainuma A."/>
            <person name="Ishikawa M."/>
            <person name="Umino S."/>
            <person name="Koizumi Y."/>
            <person name="Shiwa Y."/>
            <person name="Yoshikawa H."/>
            <person name="Matsutani M."/>
            <person name="Matsushita K."/>
        </authorList>
    </citation>
    <scope>NUCLEOTIDE SEQUENCE</scope>
    <source>
        <strain evidence="1">NRIC 0228</strain>
    </source>
</reference>
<sequence>MHLRTWAVCFQKPPSESALFNAVYKALVLGFEFVREGNHRERRLFWIREVGQREDGAIRKADGKLMGLAVYVFVGHGKFKSDLRNRQVQNCLNIRPFHIADHLQDFLLIYQYM</sequence>
<dbReference type="Proteomes" id="UP001061070">
    <property type="component" value="Unassembled WGS sequence"/>
</dbReference>
<protein>
    <submittedName>
        <fullName evidence="1">Uncharacterized protein</fullName>
    </submittedName>
</protein>
<keyword evidence="2" id="KW-1185">Reference proteome</keyword>
<name>A0ABQ0QAZ9_9PROT</name>
<organism evidence="1 2">
    <name type="scientific">Gluconobacter frateurii NRIC 0228</name>
    <dbReference type="NCBI Taxonomy" id="1307946"/>
    <lineage>
        <taxon>Bacteria</taxon>
        <taxon>Pseudomonadati</taxon>
        <taxon>Pseudomonadota</taxon>
        <taxon>Alphaproteobacteria</taxon>
        <taxon>Acetobacterales</taxon>
        <taxon>Acetobacteraceae</taxon>
        <taxon>Gluconobacter</taxon>
    </lineage>
</organism>